<feature type="region of interest" description="Disordered" evidence="1">
    <location>
        <begin position="131"/>
        <end position="153"/>
    </location>
</feature>
<dbReference type="VEuPathDB" id="ToxoDB:LOC34617464"/>
<sequence>MHCVHIPVPSPLKCLQVTLCAGRLAFKSRALASLSLCAVLLPPHRSLRASHLENAPSRAQVNSFFTYLMEEPLASVNQQLPPQQHAQRHLLPSLSAAVDGVLFLAGCAVSPQCGVALARIDSVPHSSGLFKDPARPLLSSPEAPPTPQPPQRRLDSQGKWLLLCGTSLAADPPEALPVEALTRLFVSLQQMLPSSLLHPVSNVLLPACVHPALPPFGSTWGGASHKRCHVPLPSLSLPRSSLIVFSATLLSPLLLCDTSLSSLSLPRSSLVFFSAILLSHLFLCHVSLSCLSLPRSSLLPFTATLLSPRFLCHVLLSSLSLRDSSLISFTATFLSHHYLCHVPLSSLSLRHSSLISFSATFPCSLSVFTGFRVSFRRLPRSAITRLLAPLFALGCTIGLPVAASSSSEDGSSPGEVQALAQAVSRLLQGVLLRAAAETPTLPAREIVQRISTSSEAQSLPDELLHAIAAMIESSAAAASRGLRSHNDGESLQPTRSGSDLESFPPTSHQHCPQETQSDPGGPLPKEAVAEEMRQLVGARASWLPVFYELMRLSGGVGLPAVQQLAETAAAQAARLLQLFLSHSPPRQTDGCSPTSEAPSSAWAAVGRLLYGEVQQLATSLARLHSLRPLKGMRQLAATLVAFDRFLATQDVPNSADASPASQPFASKAAEAPAAAACSPSALSLRPLVHTREPPLDLKEAERRIRFFCALVTLGASGSSLSSGVAACLPSERQLHALTAFEMLEYQKRQKSRFLLARAEAATKSALQLPLQLLQRLLFACSWIEEWPLVTRVLTILRRRLEVLTLQHFLRSLHETDGSTRDGEGTPGAAGKAADAEASHRENYTAELVGKTLALLHKTWVNRGRFHHVKDVRTSRSTPASAQSQGALLAAGPSEGEGASRLQAALYGLASTATLWAAVRGFDKQQPEDIALLTFSLIPFWTSRLSARASPMHTEEQVRLIRDAAVAAEGVAAGGSHEASQGKQPQTQQQPSKGTWAEHQQLETLSRSLRGLSTFSPAWGVASPVARFVHPAAVEFYVSELRRKKSYAFRAWPAPLLFLLGYNVLRLRRTKAVEAPKGPASTTGGAGEVVAAMEEGVTFPHAVNAYCDAEAAGIRAADAASPASFSPAGASSQSATTPLKALVAGRGTGLRPPRRPTAPAQLCTIRLAGLREEASRTAAQMLKRSGGLADKLAVYCEAAIRAANDFLLQQQGGHPQRGLRANAVDGRRPLLRAGARLVASEGPLESEEETEKQRQETQSVFEVLKSFTLNGVEAPPPAVSLLPAERPHMSWVSTAGVSLECGLLQLFHLLRPLAAAARVEMESAEQLEGKTPLPAVLVILREAPAFLFAVTAALLRHARVIADLPPEAPRTAGQVQLLLLAASDFAALLHAHCRWTGGAVGDYATPRQRASLVTESSDFRRALHQLLSLVNGIVLRHASQVCGSLSLLAAAAEILSRCGRQVPPPKGTMKAVEAFASAAIAALRQPAAYHAATQTGDSSSDPSGKDQLRTGGPEELRRLATALEALKFVELQ</sequence>
<feature type="region of interest" description="Disordered" evidence="1">
    <location>
        <begin position="1236"/>
        <end position="1256"/>
    </location>
</feature>
<feature type="region of interest" description="Disordered" evidence="1">
    <location>
        <begin position="479"/>
        <end position="525"/>
    </location>
</feature>
<feature type="region of interest" description="Disordered" evidence="1">
    <location>
        <begin position="1490"/>
        <end position="1511"/>
    </location>
</feature>
<gene>
    <name evidence="2" type="ORF">cyc_00263</name>
</gene>
<reference evidence="2 3" key="1">
    <citation type="journal article" date="2016" name="BMC Genomics">
        <title>Comparative genomics reveals Cyclospora cayetanensis possesses coccidia-like metabolism and invasion components but unique surface antigens.</title>
        <authorList>
            <person name="Liu S."/>
            <person name="Wang L."/>
            <person name="Zheng H."/>
            <person name="Xu Z."/>
            <person name="Roellig D.M."/>
            <person name="Li N."/>
            <person name="Frace M.A."/>
            <person name="Tang K."/>
            <person name="Arrowood M.J."/>
            <person name="Moss D.M."/>
            <person name="Zhang L."/>
            <person name="Feng Y."/>
            <person name="Xiao L."/>
        </authorList>
    </citation>
    <scope>NUCLEOTIDE SEQUENCE [LARGE SCALE GENOMIC DNA]</scope>
    <source>
        <strain evidence="2 3">CHN_HEN01</strain>
    </source>
</reference>
<protein>
    <submittedName>
        <fullName evidence="2">Uncharacterized protein</fullName>
    </submittedName>
</protein>
<comment type="caution">
    <text evidence="2">The sequence shown here is derived from an EMBL/GenBank/DDBJ whole genome shotgun (WGS) entry which is preliminary data.</text>
</comment>
<organism evidence="2 3">
    <name type="scientific">Cyclospora cayetanensis</name>
    <dbReference type="NCBI Taxonomy" id="88456"/>
    <lineage>
        <taxon>Eukaryota</taxon>
        <taxon>Sar</taxon>
        <taxon>Alveolata</taxon>
        <taxon>Apicomplexa</taxon>
        <taxon>Conoidasida</taxon>
        <taxon>Coccidia</taxon>
        <taxon>Eucoccidiorida</taxon>
        <taxon>Eimeriorina</taxon>
        <taxon>Eimeriidae</taxon>
        <taxon>Cyclospora</taxon>
    </lineage>
</organism>
<proteinExistence type="predicted"/>
<feature type="region of interest" description="Disordered" evidence="1">
    <location>
        <begin position="971"/>
        <end position="998"/>
    </location>
</feature>
<keyword evidence="3" id="KW-1185">Reference proteome</keyword>
<dbReference type="Proteomes" id="UP000095192">
    <property type="component" value="Unassembled WGS sequence"/>
</dbReference>
<feature type="compositionally biased region" description="Polar residues" evidence="1">
    <location>
        <begin position="489"/>
        <end position="518"/>
    </location>
</feature>
<dbReference type="EMBL" id="JROU02001295">
    <property type="protein sequence ID" value="OEH76857.1"/>
    <property type="molecule type" value="Genomic_DNA"/>
</dbReference>
<feature type="compositionally biased region" description="Low complexity" evidence="1">
    <location>
        <begin position="971"/>
        <end position="994"/>
    </location>
</feature>
<evidence type="ECO:0000313" key="2">
    <source>
        <dbReference type="EMBL" id="OEH76857.1"/>
    </source>
</evidence>
<feature type="compositionally biased region" description="Basic and acidic residues" evidence="1">
    <location>
        <begin position="1502"/>
        <end position="1511"/>
    </location>
</feature>
<evidence type="ECO:0000256" key="1">
    <source>
        <dbReference type="SAM" id="MobiDB-lite"/>
    </source>
</evidence>
<name>A0A1D3D076_9EIME</name>
<feature type="compositionally biased region" description="Polar residues" evidence="1">
    <location>
        <begin position="1491"/>
        <end position="1501"/>
    </location>
</feature>
<accession>A0A1D3D076</accession>
<feature type="region of interest" description="Disordered" evidence="1">
    <location>
        <begin position="815"/>
        <end position="837"/>
    </location>
</feature>
<dbReference type="VEuPathDB" id="ToxoDB:cyc_00263"/>
<dbReference type="InParanoid" id="A0A1D3D076"/>
<evidence type="ECO:0000313" key="3">
    <source>
        <dbReference type="Proteomes" id="UP000095192"/>
    </source>
</evidence>